<evidence type="ECO:0000313" key="3">
    <source>
        <dbReference type="Proteomes" id="UP000033188"/>
    </source>
</evidence>
<dbReference type="AlphaFoldDB" id="A0A061D6B5"/>
<dbReference type="KEGG" id="bbig:BBBOND_0301350"/>
<feature type="region of interest" description="Disordered" evidence="1">
    <location>
        <begin position="36"/>
        <end position="64"/>
    </location>
</feature>
<dbReference type="VEuPathDB" id="PiroplasmaDB:BBBOND_0301350"/>
<protein>
    <submittedName>
        <fullName evidence="2">Uncharacterized protein</fullName>
    </submittedName>
</protein>
<dbReference type="GeneID" id="24564772"/>
<feature type="compositionally biased region" description="Polar residues" evidence="1">
    <location>
        <begin position="47"/>
        <end position="64"/>
    </location>
</feature>
<evidence type="ECO:0000313" key="2">
    <source>
        <dbReference type="EMBL" id="CDR96231.1"/>
    </source>
</evidence>
<reference evidence="3" key="1">
    <citation type="journal article" date="2014" name="Nucleic Acids Res.">
        <title>The evolutionary dynamics of variant antigen genes in Babesia reveal a history of genomic innovation underlying host-parasite interaction.</title>
        <authorList>
            <person name="Jackson A.P."/>
            <person name="Otto T.D."/>
            <person name="Darby A."/>
            <person name="Ramaprasad A."/>
            <person name="Xia D."/>
            <person name="Echaide I.E."/>
            <person name="Farber M."/>
            <person name="Gahlot S."/>
            <person name="Gamble J."/>
            <person name="Gupta D."/>
            <person name="Gupta Y."/>
            <person name="Jackson L."/>
            <person name="Malandrin L."/>
            <person name="Malas T.B."/>
            <person name="Moussa E."/>
            <person name="Nair M."/>
            <person name="Reid A.J."/>
            <person name="Sanders M."/>
            <person name="Sharma J."/>
            <person name="Tracey A."/>
            <person name="Quail M.A."/>
            <person name="Weir W."/>
            <person name="Wastling J.M."/>
            <person name="Hall N."/>
            <person name="Willadsen P."/>
            <person name="Lingelbach K."/>
            <person name="Shiels B."/>
            <person name="Tait A."/>
            <person name="Berriman M."/>
            <person name="Allred D.R."/>
            <person name="Pain A."/>
        </authorList>
    </citation>
    <scope>NUCLEOTIDE SEQUENCE [LARGE SCALE GENOMIC DNA]</scope>
    <source>
        <strain evidence="3">Bond</strain>
    </source>
</reference>
<dbReference type="Proteomes" id="UP000033188">
    <property type="component" value="Chromosome 3"/>
</dbReference>
<dbReference type="RefSeq" id="XP_012768417.1">
    <property type="nucleotide sequence ID" value="XM_012912963.1"/>
</dbReference>
<proteinExistence type="predicted"/>
<sequence length="64" mass="6778">MANSGRFVDELASNADASQKFSEIAEAVVANTCSTKTGSKKLKSPSHTRVTAKQSSPCSTTLDW</sequence>
<accession>A0A061D6B5</accession>
<evidence type="ECO:0000256" key="1">
    <source>
        <dbReference type="SAM" id="MobiDB-lite"/>
    </source>
</evidence>
<gene>
    <name evidence="2" type="ORF">BBBOND_0301350</name>
</gene>
<dbReference type="EMBL" id="LK391709">
    <property type="protein sequence ID" value="CDR96231.1"/>
    <property type="molecule type" value="Genomic_DNA"/>
</dbReference>
<name>A0A061D6B5_BABBI</name>
<organism evidence="2 3">
    <name type="scientific">Babesia bigemina</name>
    <dbReference type="NCBI Taxonomy" id="5866"/>
    <lineage>
        <taxon>Eukaryota</taxon>
        <taxon>Sar</taxon>
        <taxon>Alveolata</taxon>
        <taxon>Apicomplexa</taxon>
        <taxon>Aconoidasida</taxon>
        <taxon>Piroplasmida</taxon>
        <taxon>Babesiidae</taxon>
        <taxon>Babesia</taxon>
    </lineage>
</organism>
<keyword evidence="3" id="KW-1185">Reference proteome</keyword>